<dbReference type="GO" id="GO:0005737">
    <property type="term" value="C:cytoplasm"/>
    <property type="evidence" value="ECO:0007669"/>
    <property type="project" value="TreeGrafter"/>
</dbReference>
<evidence type="ECO:0000256" key="7">
    <source>
        <dbReference type="ARBA" id="ARBA00022840"/>
    </source>
</evidence>
<dbReference type="Gene3D" id="3.40.50.300">
    <property type="entry name" value="P-loop containing nucleotide triphosphate hydrolases"/>
    <property type="match status" value="1"/>
</dbReference>
<evidence type="ECO:0000256" key="1">
    <source>
        <dbReference type="ARBA" id="ARBA00001823"/>
    </source>
</evidence>
<keyword evidence="6 8" id="KW-0547">Nucleotide-binding</keyword>
<protein>
    <recommendedName>
        <fullName evidence="4 8">Adenylyl-sulfate kinase</fullName>
        <ecNumber evidence="4 8">2.7.1.25</ecNumber>
    </recommendedName>
    <alternativeName>
        <fullName evidence="8">APS kinase</fullName>
    </alternativeName>
    <alternativeName>
        <fullName evidence="8">ATP adenosine-5'-phosphosulfate 3'-phosphotransferase</fullName>
    </alternativeName>
    <alternativeName>
        <fullName evidence="8">Adenosine-5'-phosphosulfate kinase</fullName>
    </alternativeName>
</protein>
<dbReference type="OrthoDB" id="9804504at2"/>
<evidence type="ECO:0000256" key="3">
    <source>
        <dbReference type="ARBA" id="ARBA00004806"/>
    </source>
</evidence>
<evidence type="ECO:0000256" key="5">
    <source>
        <dbReference type="ARBA" id="ARBA00022679"/>
    </source>
</evidence>
<dbReference type="GO" id="GO:0010134">
    <property type="term" value="P:sulfate assimilation via adenylyl sulfate reduction"/>
    <property type="evidence" value="ECO:0007669"/>
    <property type="project" value="TreeGrafter"/>
</dbReference>
<dbReference type="GO" id="GO:0005524">
    <property type="term" value="F:ATP binding"/>
    <property type="evidence" value="ECO:0007669"/>
    <property type="project" value="UniProtKB-UniRule"/>
</dbReference>
<organism evidence="11 12">
    <name type="scientific">Allonocardiopsis opalescens</name>
    <dbReference type="NCBI Taxonomy" id="1144618"/>
    <lineage>
        <taxon>Bacteria</taxon>
        <taxon>Bacillati</taxon>
        <taxon>Actinomycetota</taxon>
        <taxon>Actinomycetes</taxon>
        <taxon>Streptosporangiales</taxon>
        <taxon>Allonocardiopsis</taxon>
    </lineage>
</organism>
<evidence type="ECO:0000256" key="2">
    <source>
        <dbReference type="ARBA" id="ARBA00002632"/>
    </source>
</evidence>
<dbReference type="Gene3D" id="3.10.400.10">
    <property type="entry name" value="Sulfate adenylyltransferase"/>
    <property type="match status" value="1"/>
</dbReference>
<comment type="pathway">
    <text evidence="3 8">Sulfur metabolism; hydrogen sulfide biosynthesis; sulfite from sulfate: step 2/3.</text>
</comment>
<dbReference type="PANTHER" id="PTHR42700:SF1">
    <property type="entry name" value="SULFATE ADENYLYLTRANSFERASE"/>
    <property type="match status" value="1"/>
</dbReference>
<dbReference type="Pfam" id="PF14306">
    <property type="entry name" value="PUA_2"/>
    <property type="match status" value="1"/>
</dbReference>
<dbReference type="RefSeq" id="WP_106238277.1">
    <property type="nucleotide sequence ID" value="NZ_PVZC01000001.1"/>
</dbReference>
<comment type="catalytic activity">
    <reaction evidence="1 8">
        <text>adenosine 5'-phosphosulfate + ATP = 3'-phosphoadenylyl sulfate + ADP + H(+)</text>
        <dbReference type="Rhea" id="RHEA:24152"/>
        <dbReference type="ChEBI" id="CHEBI:15378"/>
        <dbReference type="ChEBI" id="CHEBI:30616"/>
        <dbReference type="ChEBI" id="CHEBI:58243"/>
        <dbReference type="ChEBI" id="CHEBI:58339"/>
        <dbReference type="ChEBI" id="CHEBI:456216"/>
        <dbReference type="EC" id="2.7.1.25"/>
    </reaction>
</comment>
<dbReference type="SUPFAM" id="SSF88697">
    <property type="entry name" value="PUA domain-like"/>
    <property type="match status" value="1"/>
</dbReference>
<reference evidence="11 12" key="1">
    <citation type="submission" date="2018-03" db="EMBL/GenBank/DDBJ databases">
        <title>Genomic Encyclopedia of Archaeal and Bacterial Type Strains, Phase II (KMG-II): from individual species to whole genera.</title>
        <authorList>
            <person name="Goeker M."/>
        </authorList>
    </citation>
    <scope>NUCLEOTIDE SEQUENCE [LARGE SCALE GENOMIC DNA]</scope>
    <source>
        <strain evidence="11 12">DSM 45601</strain>
    </source>
</reference>
<proteinExistence type="inferred from homology"/>
<evidence type="ECO:0000259" key="9">
    <source>
        <dbReference type="Pfam" id="PF01583"/>
    </source>
</evidence>
<dbReference type="EMBL" id="PVZC01000001">
    <property type="protein sequence ID" value="PRY01852.1"/>
    <property type="molecule type" value="Genomic_DNA"/>
</dbReference>
<accession>A0A2T0QD85</accession>
<sequence>MLPHELRELPAHTPSAAELADLELLLNGGYPLPGFLGEADAEAVRARRRLADGTPWPVAITLRLPEGEPDAPSLVLTDPEGTPVARLDVTERWGPPGERRAAGPVHALRPPAHGTFRALRQGPEAVRAQLGTASAVLAVVAGGPLHRRAIAQLRHTVEQLGGPREVRVLVLVNPAAAHPVATGDALVRTVRAALPELPAGTALAVVPLPGHGAPPEAERALAGRVAAAYGATHLLSEQPLPLGDRAAEQPSVLVPPLWVYDTDVEVWRPAEKVAPEHVRAEPGPEELAELLDAGEPLPDWFTPPAVAAELAAARPPRSRRGLVVLFTGLSGSGKSTVARGLADSLAEAGRRVSLLDGDVVRRLLSAGLGFSRSDRELNIRRIGYVAAEVARHGGVAVCAPIAPYAATRAEVRAMAEEVGGFVLVHVATPIEVCEARDTKGLYAKARAGEITEFTGVSDPYEEPADADLTVDTSDLTVDEAVARVFDHLVKDGWVAADG</sequence>
<dbReference type="InterPro" id="IPR059117">
    <property type="entry name" value="APS_kinase_dom"/>
</dbReference>
<feature type="binding site" evidence="8">
    <location>
        <begin position="328"/>
        <end position="335"/>
    </location>
    <ligand>
        <name>ATP</name>
        <dbReference type="ChEBI" id="CHEBI:30616"/>
    </ligand>
</feature>
<dbReference type="CDD" id="cd02027">
    <property type="entry name" value="APSK"/>
    <property type="match status" value="1"/>
</dbReference>
<name>A0A2T0QD85_9ACTN</name>
<keyword evidence="7 8" id="KW-0067">ATP-binding</keyword>
<dbReference type="InterPro" id="IPR002891">
    <property type="entry name" value="APS"/>
</dbReference>
<dbReference type="GO" id="GO:0004781">
    <property type="term" value="F:sulfate adenylyltransferase (ATP) activity"/>
    <property type="evidence" value="ECO:0007669"/>
    <property type="project" value="TreeGrafter"/>
</dbReference>
<dbReference type="GO" id="GO:0070814">
    <property type="term" value="P:hydrogen sulfide biosynthetic process"/>
    <property type="evidence" value="ECO:0007669"/>
    <property type="project" value="UniProtKB-UniRule"/>
</dbReference>
<evidence type="ECO:0000259" key="10">
    <source>
        <dbReference type="Pfam" id="PF14306"/>
    </source>
</evidence>
<keyword evidence="11" id="KW-0548">Nucleotidyltransferase</keyword>
<comment type="similarity">
    <text evidence="8">Belongs to the APS kinase family.</text>
</comment>
<dbReference type="NCBIfam" id="NF003013">
    <property type="entry name" value="PRK03846.1"/>
    <property type="match status" value="1"/>
</dbReference>
<dbReference type="PANTHER" id="PTHR42700">
    <property type="entry name" value="SULFATE ADENYLYLTRANSFERASE"/>
    <property type="match status" value="1"/>
</dbReference>
<dbReference type="SUPFAM" id="SSF52540">
    <property type="entry name" value="P-loop containing nucleoside triphosphate hydrolases"/>
    <property type="match status" value="1"/>
</dbReference>
<keyword evidence="12" id="KW-1185">Reference proteome</keyword>
<dbReference type="InterPro" id="IPR050512">
    <property type="entry name" value="Sulf_AdTrans/APS_kinase"/>
</dbReference>
<comment type="function">
    <text evidence="2 8">Catalyzes the synthesis of activated sulfate.</text>
</comment>
<dbReference type="GO" id="GO:0019379">
    <property type="term" value="P:sulfate assimilation, phosphoadenylyl sulfate reduction by phosphoadenylyl-sulfate reductase (thioredoxin)"/>
    <property type="evidence" value="ECO:0007669"/>
    <property type="project" value="TreeGrafter"/>
</dbReference>
<dbReference type="Pfam" id="PF01583">
    <property type="entry name" value="APS_kinase"/>
    <property type="match status" value="1"/>
</dbReference>
<keyword evidence="8" id="KW-0597">Phosphoprotein</keyword>
<dbReference type="FunFam" id="3.40.50.300:FF:000802">
    <property type="entry name" value="Sulfate adenylyltransferase"/>
    <property type="match status" value="1"/>
</dbReference>
<dbReference type="InterPro" id="IPR025980">
    <property type="entry name" value="ATP-Sase_PUA-like_dom"/>
</dbReference>
<dbReference type="Proteomes" id="UP000237846">
    <property type="component" value="Unassembled WGS sequence"/>
</dbReference>
<gene>
    <name evidence="8" type="primary">cysC</name>
    <name evidence="11" type="ORF">CLV72_101449</name>
</gene>
<comment type="caution">
    <text evidence="11">The sequence shown here is derived from an EMBL/GenBank/DDBJ whole genome shotgun (WGS) entry which is preliminary data.</text>
</comment>
<dbReference type="InterPro" id="IPR027417">
    <property type="entry name" value="P-loop_NTPase"/>
</dbReference>
<evidence type="ECO:0000256" key="4">
    <source>
        <dbReference type="ARBA" id="ARBA00012121"/>
    </source>
</evidence>
<dbReference type="HAMAP" id="MF_00065">
    <property type="entry name" value="Adenylyl_sulf_kinase"/>
    <property type="match status" value="1"/>
</dbReference>
<keyword evidence="5 8" id="KW-0808">Transferase</keyword>
<evidence type="ECO:0000256" key="6">
    <source>
        <dbReference type="ARBA" id="ARBA00022741"/>
    </source>
</evidence>
<dbReference type="UniPathway" id="UPA00140">
    <property type="reaction ID" value="UER00205"/>
</dbReference>
<dbReference type="InterPro" id="IPR015947">
    <property type="entry name" value="PUA-like_sf"/>
</dbReference>
<keyword evidence="8" id="KW-0418">Kinase</keyword>
<comment type="caution">
    <text evidence="8">Lacks conserved residue(s) required for the propagation of feature annotation.</text>
</comment>
<feature type="domain" description="APS kinase" evidence="9">
    <location>
        <begin position="320"/>
        <end position="471"/>
    </location>
</feature>
<evidence type="ECO:0000313" key="12">
    <source>
        <dbReference type="Proteomes" id="UP000237846"/>
    </source>
</evidence>
<evidence type="ECO:0000256" key="8">
    <source>
        <dbReference type="HAMAP-Rule" id="MF_00065"/>
    </source>
</evidence>
<dbReference type="EC" id="2.7.1.25" evidence="4 8"/>
<dbReference type="AlphaFoldDB" id="A0A2T0QD85"/>
<dbReference type="GO" id="GO:0004020">
    <property type="term" value="F:adenylylsulfate kinase activity"/>
    <property type="evidence" value="ECO:0007669"/>
    <property type="project" value="UniProtKB-UniRule"/>
</dbReference>
<evidence type="ECO:0000313" key="11">
    <source>
        <dbReference type="EMBL" id="PRY01852.1"/>
    </source>
</evidence>
<dbReference type="NCBIfam" id="TIGR00455">
    <property type="entry name" value="apsK"/>
    <property type="match status" value="1"/>
</dbReference>
<feature type="domain" description="ATP-sulfurylase PUA-like" evidence="10">
    <location>
        <begin position="4"/>
        <end position="102"/>
    </location>
</feature>